<gene>
    <name evidence="10" type="primary">ag</name>
    <name evidence="10" type="ORF">NSJP_3006</name>
</gene>
<evidence type="ECO:0000256" key="2">
    <source>
        <dbReference type="ARBA" id="ARBA00009843"/>
    </source>
</evidence>
<comment type="subcellular location">
    <subcellularLocation>
        <location evidence="1">Cell membrane</location>
        <topology evidence="1">Multi-pass membrane protein</topology>
    </subcellularLocation>
</comment>
<dbReference type="GO" id="GO:0005886">
    <property type="term" value="C:plasma membrane"/>
    <property type="evidence" value="ECO:0007669"/>
    <property type="project" value="UniProtKB-SubCell"/>
</dbReference>
<evidence type="ECO:0000259" key="9">
    <source>
        <dbReference type="Pfam" id="PF03600"/>
    </source>
</evidence>
<dbReference type="Pfam" id="PF03600">
    <property type="entry name" value="CitMHS"/>
    <property type="match status" value="1"/>
</dbReference>
<accession>A0A1W1I8Q4</accession>
<evidence type="ECO:0000256" key="3">
    <source>
        <dbReference type="ARBA" id="ARBA00022448"/>
    </source>
</evidence>
<evidence type="ECO:0000256" key="8">
    <source>
        <dbReference type="SAM" id="Phobius"/>
    </source>
</evidence>
<evidence type="ECO:0000256" key="7">
    <source>
        <dbReference type="ARBA" id="ARBA00023136"/>
    </source>
</evidence>
<evidence type="ECO:0000256" key="5">
    <source>
        <dbReference type="ARBA" id="ARBA00022692"/>
    </source>
</evidence>
<evidence type="ECO:0000256" key="6">
    <source>
        <dbReference type="ARBA" id="ARBA00022989"/>
    </source>
</evidence>
<feature type="transmembrane region" description="Helical" evidence="8">
    <location>
        <begin position="421"/>
        <end position="444"/>
    </location>
</feature>
<dbReference type="InterPro" id="IPR051475">
    <property type="entry name" value="Diverse_Ion_Transporter"/>
</dbReference>
<evidence type="ECO:0000256" key="1">
    <source>
        <dbReference type="ARBA" id="ARBA00004651"/>
    </source>
</evidence>
<organism evidence="10 11">
    <name type="scientific">Nitrospira japonica</name>
    <dbReference type="NCBI Taxonomy" id="1325564"/>
    <lineage>
        <taxon>Bacteria</taxon>
        <taxon>Pseudomonadati</taxon>
        <taxon>Nitrospirota</taxon>
        <taxon>Nitrospiria</taxon>
        <taxon>Nitrospirales</taxon>
        <taxon>Nitrospiraceae</taxon>
        <taxon>Nitrospira</taxon>
    </lineage>
</organism>
<feature type="transmembrane region" description="Helical" evidence="8">
    <location>
        <begin position="26"/>
        <end position="43"/>
    </location>
</feature>
<keyword evidence="6 8" id="KW-1133">Transmembrane helix</keyword>
<protein>
    <submittedName>
        <fullName evidence="10">46 kDa membrane protein</fullName>
    </submittedName>
</protein>
<evidence type="ECO:0000313" key="10">
    <source>
        <dbReference type="EMBL" id="SLM49173.1"/>
    </source>
</evidence>
<dbReference type="PANTHER" id="PTHR43568">
    <property type="entry name" value="P PROTEIN"/>
    <property type="match status" value="1"/>
</dbReference>
<proteinExistence type="inferred from homology"/>
<sequence length="445" mass="48560">MSDVSLSLLIFGLTYLLIITERIHKTIIALFGAALMIALGIVTQEEAFYSHEFGVDYNVIFLLIGMMVIVNIVRETGLFEVLAIWTAQRSDAQPFRMLLLLAVITALLSATLDNVTTVLLMAPVTLSITKRLDLNPVTFLLVEAMASNIGGTATLVGDPPNMMIASKAGFGYLDFLVRLGPIAVVILTVFLGSLWWLAGRSMRVDSSLRDTVLTLRIEDAVQDRGMLRRCVWLLIIVNTAFCAHGWLRLEPATIALLGASLFMLFGHRRGSSGTAEELSYLTEVEWKTIFFFIGLFILIGALVKVGVIRRAAELLVAYTSDNPAGTTIAILWGSALLSAVVDNIPYVAAMNPLIVDLARSRHPSLIDQPALLHQPDILPLWWALALGACLGGNATIIGASANVIIVDLARKAGYGISFWQFARIGVPVTIGSMLLSSLYLWWLFL</sequence>
<dbReference type="KEGG" id="nja:NSJP_3006"/>
<comment type="similarity">
    <text evidence="2">Belongs to the CitM (TC 2.A.11) transporter family.</text>
</comment>
<dbReference type="STRING" id="1325564.NSJP_3006"/>
<dbReference type="PANTHER" id="PTHR43568:SF1">
    <property type="entry name" value="P PROTEIN"/>
    <property type="match status" value="1"/>
</dbReference>
<name>A0A1W1I8Q4_9BACT</name>
<feature type="transmembrane region" description="Helical" evidence="8">
    <location>
        <begin position="289"/>
        <end position="307"/>
    </location>
</feature>
<dbReference type="RefSeq" id="WP_080887448.1">
    <property type="nucleotide sequence ID" value="NZ_LT828648.1"/>
</dbReference>
<dbReference type="AlphaFoldDB" id="A0A1W1I8Q4"/>
<evidence type="ECO:0000313" key="11">
    <source>
        <dbReference type="Proteomes" id="UP000192042"/>
    </source>
</evidence>
<keyword evidence="11" id="KW-1185">Reference proteome</keyword>
<evidence type="ECO:0000256" key="4">
    <source>
        <dbReference type="ARBA" id="ARBA00022475"/>
    </source>
</evidence>
<dbReference type="CDD" id="cd01116">
    <property type="entry name" value="P_permease"/>
    <property type="match status" value="1"/>
</dbReference>
<dbReference type="InterPro" id="IPR004680">
    <property type="entry name" value="Cit_transptr-like_dom"/>
</dbReference>
<keyword evidence="5 8" id="KW-0812">Transmembrane</keyword>
<dbReference type="PRINTS" id="PR00758">
    <property type="entry name" value="ARSENICPUMP"/>
</dbReference>
<keyword evidence="7 8" id="KW-0472">Membrane</keyword>
<dbReference type="OrthoDB" id="9765532at2"/>
<dbReference type="InterPro" id="IPR000802">
    <property type="entry name" value="Arsenical_pump_ArsB"/>
</dbReference>
<feature type="domain" description="Citrate transporter-like" evidence="9">
    <location>
        <begin position="15"/>
        <end position="387"/>
    </location>
</feature>
<feature type="transmembrane region" description="Helical" evidence="8">
    <location>
        <begin position="328"/>
        <end position="348"/>
    </location>
</feature>
<reference evidence="10 11" key="1">
    <citation type="submission" date="2017-03" db="EMBL/GenBank/DDBJ databases">
        <authorList>
            <person name="Afonso C.L."/>
            <person name="Miller P.J."/>
            <person name="Scott M.A."/>
            <person name="Spackman E."/>
            <person name="Goraichik I."/>
            <person name="Dimitrov K.M."/>
            <person name="Suarez D.L."/>
            <person name="Swayne D.E."/>
        </authorList>
    </citation>
    <scope>NUCLEOTIDE SEQUENCE [LARGE SCALE GENOMIC DNA]</scope>
    <source>
        <strain evidence="10">Genome sequencing of Nitrospira japonica strain NJ11</strain>
    </source>
</reference>
<feature type="transmembrane region" description="Helical" evidence="8">
    <location>
        <begin position="380"/>
        <end position="409"/>
    </location>
</feature>
<feature type="transmembrane region" description="Helical" evidence="8">
    <location>
        <begin position="98"/>
        <end position="122"/>
    </location>
</feature>
<feature type="transmembrane region" description="Helical" evidence="8">
    <location>
        <begin position="230"/>
        <end position="247"/>
    </location>
</feature>
<keyword evidence="3" id="KW-0813">Transport</keyword>
<dbReference type="EMBL" id="LT828648">
    <property type="protein sequence ID" value="SLM49173.1"/>
    <property type="molecule type" value="Genomic_DNA"/>
</dbReference>
<dbReference type="GO" id="GO:0015105">
    <property type="term" value="F:arsenite transmembrane transporter activity"/>
    <property type="evidence" value="ECO:0007669"/>
    <property type="project" value="InterPro"/>
</dbReference>
<feature type="transmembrane region" description="Helical" evidence="8">
    <location>
        <begin position="175"/>
        <end position="198"/>
    </location>
</feature>
<dbReference type="Proteomes" id="UP000192042">
    <property type="component" value="Chromosome I"/>
</dbReference>
<keyword evidence="4" id="KW-1003">Cell membrane</keyword>